<dbReference type="InParanoid" id="K5XRU1"/>
<organism evidence="1 2">
    <name type="scientific">Agaricus bisporus var. burnettii (strain JB137-S8 / ATCC MYA-4627 / FGSC 10392)</name>
    <name type="common">White button mushroom</name>
    <dbReference type="NCBI Taxonomy" id="597362"/>
    <lineage>
        <taxon>Eukaryota</taxon>
        <taxon>Fungi</taxon>
        <taxon>Dikarya</taxon>
        <taxon>Basidiomycota</taxon>
        <taxon>Agaricomycotina</taxon>
        <taxon>Agaricomycetes</taxon>
        <taxon>Agaricomycetidae</taxon>
        <taxon>Agaricales</taxon>
        <taxon>Agaricineae</taxon>
        <taxon>Agaricaceae</taxon>
        <taxon>Agaricus</taxon>
    </lineage>
</organism>
<evidence type="ECO:0000313" key="1">
    <source>
        <dbReference type="EMBL" id="EKM77585.1"/>
    </source>
</evidence>
<dbReference type="EMBL" id="JH971395">
    <property type="protein sequence ID" value="EKM77585.1"/>
    <property type="molecule type" value="Genomic_DNA"/>
</dbReference>
<gene>
    <name evidence="1" type="ORF">AGABI1DRAFT_130276</name>
</gene>
<name>K5XRU1_AGABU</name>
<dbReference type="AlphaFoldDB" id="K5XRU1"/>
<dbReference type="RefSeq" id="XP_007331845.1">
    <property type="nucleotide sequence ID" value="XM_007331783.1"/>
</dbReference>
<reference evidence="2" key="1">
    <citation type="journal article" date="2012" name="Proc. Natl. Acad. Sci. U.S.A.">
        <title>Genome sequence of the button mushroom Agaricus bisporus reveals mechanisms governing adaptation to a humic-rich ecological niche.</title>
        <authorList>
            <person name="Morin E."/>
            <person name="Kohler A."/>
            <person name="Baker A.R."/>
            <person name="Foulongne-Oriol M."/>
            <person name="Lombard V."/>
            <person name="Nagy L.G."/>
            <person name="Ohm R.A."/>
            <person name="Patyshakuliyeva A."/>
            <person name="Brun A."/>
            <person name="Aerts A.L."/>
            <person name="Bailey A.M."/>
            <person name="Billette C."/>
            <person name="Coutinho P.M."/>
            <person name="Deakin G."/>
            <person name="Doddapaneni H."/>
            <person name="Floudas D."/>
            <person name="Grimwood J."/>
            <person name="Hilden K."/>
            <person name="Kuees U."/>
            <person name="LaButti K.M."/>
            <person name="Lapidus A."/>
            <person name="Lindquist E.A."/>
            <person name="Lucas S.M."/>
            <person name="Murat C."/>
            <person name="Riley R.W."/>
            <person name="Salamov A.A."/>
            <person name="Schmutz J."/>
            <person name="Subramanian V."/>
            <person name="Woesten H.A.B."/>
            <person name="Xu J."/>
            <person name="Eastwood D.C."/>
            <person name="Foster G.D."/>
            <person name="Sonnenberg A.S."/>
            <person name="Cullen D."/>
            <person name="de Vries R.P."/>
            <person name="Lundell T."/>
            <person name="Hibbett D.S."/>
            <person name="Henrissat B."/>
            <person name="Burton K.S."/>
            <person name="Kerrigan R.W."/>
            <person name="Challen M.P."/>
            <person name="Grigoriev I.V."/>
            <person name="Martin F."/>
        </authorList>
    </citation>
    <scope>NUCLEOTIDE SEQUENCE [LARGE SCALE GENOMIC DNA]</scope>
    <source>
        <strain evidence="2">JB137-S8 / ATCC MYA-4627 / FGSC 10392</strain>
    </source>
</reference>
<dbReference type="KEGG" id="abp:AGABI1DRAFT130276"/>
<accession>K5XRU1</accession>
<dbReference type="OMA" id="YHSCHAT"/>
<dbReference type="HOGENOM" id="CLU_1453993_0_0_1"/>
<dbReference type="Proteomes" id="UP000008493">
    <property type="component" value="Unassembled WGS sequence"/>
</dbReference>
<protein>
    <submittedName>
        <fullName evidence="1">Uncharacterized protein</fullName>
    </submittedName>
</protein>
<evidence type="ECO:0000313" key="2">
    <source>
        <dbReference type="Proteomes" id="UP000008493"/>
    </source>
</evidence>
<keyword evidence="2" id="KW-1185">Reference proteome</keyword>
<sequence length="186" mass="21419">MSFVLGNTLIKRNSSGFAIPTFEWRMQWKNTRRPRTPSVFDAITPLRLARLYNVLQMSMTSQQEWESVYAHKGRILFWLYSNANMDPSIQDGGRYHSCHATTNAVVSGLIGEDILLTFPYPSIVPFHWQASPTSASPQFFGLLPGRYFKLVAYRVSYHGRTRTTIERLWPGHHYLHGPHTATFLLD</sequence>
<proteinExistence type="predicted"/>
<dbReference type="GeneID" id="18827195"/>